<proteinExistence type="predicted"/>
<dbReference type="Gramene" id="TKW26229">
    <property type="protein sequence ID" value="TKW26229"/>
    <property type="gene ID" value="SEVIR_3G173650v2"/>
</dbReference>
<keyword evidence="1" id="KW-0732">Signal</keyword>
<organism evidence="2 3">
    <name type="scientific">Setaria viridis</name>
    <name type="common">Green bristlegrass</name>
    <name type="synonym">Setaria italica subsp. viridis</name>
    <dbReference type="NCBI Taxonomy" id="4556"/>
    <lineage>
        <taxon>Eukaryota</taxon>
        <taxon>Viridiplantae</taxon>
        <taxon>Streptophyta</taxon>
        <taxon>Embryophyta</taxon>
        <taxon>Tracheophyta</taxon>
        <taxon>Spermatophyta</taxon>
        <taxon>Magnoliopsida</taxon>
        <taxon>Liliopsida</taxon>
        <taxon>Poales</taxon>
        <taxon>Poaceae</taxon>
        <taxon>PACMAD clade</taxon>
        <taxon>Panicoideae</taxon>
        <taxon>Panicodae</taxon>
        <taxon>Paniceae</taxon>
        <taxon>Cenchrinae</taxon>
        <taxon>Setaria</taxon>
    </lineage>
</organism>
<reference evidence="2 3" key="1">
    <citation type="submission" date="2019-03" db="EMBL/GenBank/DDBJ databases">
        <title>WGS assembly of Setaria viridis.</title>
        <authorList>
            <person name="Huang P."/>
            <person name="Jenkins J."/>
            <person name="Grimwood J."/>
            <person name="Barry K."/>
            <person name="Healey A."/>
            <person name="Mamidi S."/>
            <person name="Sreedasyam A."/>
            <person name="Shu S."/>
            <person name="Feldman M."/>
            <person name="Wu J."/>
            <person name="Yu Y."/>
            <person name="Chen C."/>
            <person name="Johnson J."/>
            <person name="Rokhsar D."/>
            <person name="Baxter I."/>
            <person name="Schmutz J."/>
            <person name="Brutnell T."/>
            <person name="Kellogg E."/>
        </authorList>
    </citation>
    <scope>NUCLEOTIDE SEQUENCE [LARGE SCALE GENOMIC DNA]</scope>
    <source>
        <strain evidence="3">cv. A10</strain>
    </source>
</reference>
<dbReference type="Proteomes" id="UP000298652">
    <property type="component" value="Chromosome 3"/>
</dbReference>
<feature type="chain" id="PRO_5036359760" description="Neprosin domain-containing protein" evidence="1">
    <location>
        <begin position="23"/>
        <end position="67"/>
    </location>
</feature>
<feature type="signal peptide" evidence="1">
    <location>
        <begin position="1"/>
        <end position="22"/>
    </location>
</feature>
<keyword evidence="3" id="KW-1185">Reference proteome</keyword>
<accession>A0A4U6VA89</accession>
<evidence type="ECO:0008006" key="4">
    <source>
        <dbReference type="Google" id="ProtNLM"/>
    </source>
</evidence>
<sequence length="67" mass="7783">MCSCIAGQLLLWQMCCWLGLLPKEICPGIHLHNHTQRRKQTFDYNVINITTSRFTNGAWVWAGSYKQ</sequence>
<evidence type="ECO:0000256" key="1">
    <source>
        <dbReference type="SAM" id="SignalP"/>
    </source>
</evidence>
<name>A0A4U6VA89_SETVI</name>
<gene>
    <name evidence="2" type="ORF">SEVIR_3G173650v2</name>
</gene>
<dbReference type="EMBL" id="CM016554">
    <property type="protein sequence ID" value="TKW26229.1"/>
    <property type="molecule type" value="Genomic_DNA"/>
</dbReference>
<evidence type="ECO:0000313" key="3">
    <source>
        <dbReference type="Proteomes" id="UP000298652"/>
    </source>
</evidence>
<dbReference type="AlphaFoldDB" id="A0A4U6VA89"/>
<dbReference type="Gramene" id="TKW26230">
    <property type="protein sequence ID" value="TKW26230"/>
    <property type="gene ID" value="SEVIR_3G173650v2"/>
</dbReference>
<protein>
    <recommendedName>
        <fullName evidence="4">Neprosin domain-containing protein</fullName>
    </recommendedName>
</protein>
<evidence type="ECO:0000313" key="2">
    <source>
        <dbReference type="EMBL" id="TKW26230.1"/>
    </source>
</evidence>
<dbReference type="EMBL" id="CM016554">
    <property type="protein sequence ID" value="TKW26230.1"/>
    <property type="molecule type" value="Genomic_DNA"/>
</dbReference>